<name>A0A9D2FQM7_9FIRM</name>
<protein>
    <submittedName>
        <fullName evidence="9">Serine hydrolase</fullName>
    </submittedName>
</protein>
<dbReference type="InterPro" id="IPR001967">
    <property type="entry name" value="Peptidase_S11_N"/>
</dbReference>
<dbReference type="PRINTS" id="PR00725">
    <property type="entry name" value="DADACBPTASE1"/>
</dbReference>
<dbReference type="EMBL" id="DXBG01000166">
    <property type="protein sequence ID" value="HIZ65584.1"/>
    <property type="molecule type" value="Genomic_DNA"/>
</dbReference>
<feature type="domain" description="Peptidase S11 D-alanyl-D-alanine carboxypeptidase A N-terminal" evidence="8">
    <location>
        <begin position="99"/>
        <end position="274"/>
    </location>
</feature>
<evidence type="ECO:0000256" key="2">
    <source>
        <dbReference type="ARBA" id="ARBA00022729"/>
    </source>
</evidence>
<accession>A0A9D2FQM7</accession>
<dbReference type="Proteomes" id="UP000824056">
    <property type="component" value="Unassembled WGS sequence"/>
</dbReference>
<dbReference type="GO" id="GO:0009002">
    <property type="term" value="F:serine-type D-Ala-D-Ala carboxypeptidase activity"/>
    <property type="evidence" value="ECO:0007669"/>
    <property type="project" value="InterPro"/>
</dbReference>
<gene>
    <name evidence="9" type="ORF">H9809_06775</name>
</gene>
<comment type="similarity">
    <text evidence="1 7">Belongs to the peptidase S11 family.</text>
</comment>
<evidence type="ECO:0000256" key="1">
    <source>
        <dbReference type="ARBA" id="ARBA00007164"/>
    </source>
</evidence>
<dbReference type="GO" id="GO:0008360">
    <property type="term" value="P:regulation of cell shape"/>
    <property type="evidence" value="ECO:0007669"/>
    <property type="project" value="UniProtKB-KW"/>
</dbReference>
<evidence type="ECO:0000313" key="9">
    <source>
        <dbReference type="EMBL" id="HIZ65584.1"/>
    </source>
</evidence>
<dbReference type="GO" id="GO:0071555">
    <property type="term" value="P:cell wall organization"/>
    <property type="evidence" value="ECO:0007669"/>
    <property type="project" value="UniProtKB-KW"/>
</dbReference>
<evidence type="ECO:0000259" key="8">
    <source>
        <dbReference type="Pfam" id="PF00768"/>
    </source>
</evidence>
<dbReference type="PANTHER" id="PTHR21581:SF6">
    <property type="entry name" value="TRAFFICKING PROTEIN PARTICLE COMPLEX SUBUNIT 12"/>
    <property type="match status" value="1"/>
</dbReference>
<comment type="caution">
    <text evidence="9">The sequence shown here is derived from an EMBL/GenBank/DDBJ whole genome shotgun (WGS) entry which is preliminary data.</text>
</comment>
<keyword evidence="6" id="KW-0961">Cell wall biogenesis/degradation</keyword>
<dbReference type="GO" id="GO:0009252">
    <property type="term" value="P:peptidoglycan biosynthetic process"/>
    <property type="evidence" value="ECO:0007669"/>
    <property type="project" value="UniProtKB-KW"/>
</dbReference>
<keyword evidence="2" id="KW-0732">Signal</keyword>
<reference evidence="9" key="1">
    <citation type="journal article" date="2021" name="PeerJ">
        <title>Extensive microbial diversity within the chicken gut microbiome revealed by metagenomics and culture.</title>
        <authorList>
            <person name="Gilroy R."/>
            <person name="Ravi A."/>
            <person name="Getino M."/>
            <person name="Pursley I."/>
            <person name="Horton D.L."/>
            <person name="Alikhan N.F."/>
            <person name="Baker D."/>
            <person name="Gharbi K."/>
            <person name="Hall N."/>
            <person name="Watson M."/>
            <person name="Adriaenssens E.M."/>
            <person name="Foster-Nyarko E."/>
            <person name="Jarju S."/>
            <person name="Secka A."/>
            <person name="Antonio M."/>
            <person name="Oren A."/>
            <person name="Chaudhuri R.R."/>
            <person name="La Ragione R."/>
            <person name="Hildebrand F."/>
            <person name="Pallen M.J."/>
        </authorList>
    </citation>
    <scope>NUCLEOTIDE SEQUENCE</scope>
    <source>
        <strain evidence="9">1068</strain>
    </source>
</reference>
<dbReference type="PANTHER" id="PTHR21581">
    <property type="entry name" value="D-ALANYL-D-ALANINE CARBOXYPEPTIDASE"/>
    <property type="match status" value="1"/>
</dbReference>
<evidence type="ECO:0000256" key="5">
    <source>
        <dbReference type="ARBA" id="ARBA00022984"/>
    </source>
</evidence>
<keyword evidence="3 9" id="KW-0378">Hydrolase</keyword>
<keyword evidence="4" id="KW-0133">Cell shape</keyword>
<organism evidence="9 10">
    <name type="scientific">Candidatus Blautia pullicola</name>
    <dbReference type="NCBI Taxonomy" id="2838498"/>
    <lineage>
        <taxon>Bacteria</taxon>
        <taxon>Bacillati</taxon>
        <taxon>Bacillota</taxon>
        <taxon>Clostridia</taxon>
        <taxon>Lachnospirales</taxon>
        <taxon>Lachnospiraceae</taxon>
        <taxon>Blautia</taxon>
    </lineage>
</organism>
<evidence type="ECO:0000256" key="3">
    <source>
        <dbReference type="ARBA" id="ARBA00022801"/>
    </source>
</evidence>
<reference evidence="9" key="2">
    <citation type="submission" date="2021-04" db="EMBL/GenBank/DDBJ databases">
        <authorList>
            <person name="Gilroy R."/>
        </authorList>
    </citation>
    <scope>NUCLEOTIDE SEQUENCE</scope>
    <source>
        <strain evidence="9">1068</strain>
    </source>
</reference>
<dbReference type="GO" id="GO:0006508">
    <property type="term" value="P:proteolysis"/>
    <property type="evidence" value="ECO:0007669"/>
    <property type="project" value="InterPro"/>
</dbReference>
<evidence type="ECO:0000313" key="10">
    <source>
        <dbReference type="Proteomes" id="UP000824056"/>
    </source>
</evidence>
<evidence type="ECO:0000256" key="6">
    <source>
        <dbReference type="ARBA" id="ARBA00023316"/>
    </source>
</evidence>
<dbReference type="SUPFAM" id="SSF56601">
    <property type="entry name" value="beta-lactamase/transpeptidase-like"/>
    <property type="match status" value="1"/>
</dbReference>
<dbReference type="AlphaFoldDB" id="A0A9D2FQM7"/>
<proteinExistence type="inferred from homology"/>
<sequence>MKCINKTKGKKWKEIRRKKLRKTGMLIGGFVVLLVLVITGLTVFMRSKALDEPVPYERSSRTFLSASREISMSVEGMAAGLCVGESQTAMDGITSQEGELAALFDIKKGEIPFSNGLYEKTAPGKLTQLMTALVAWENMDMDTQVTVEQEDFAYGKGSRTCGLAAGNIIPARQLLNAVLVYSAQDASLVLARACSGSRDSFVAAMNSKAVELGMTNTHFTNVTGAEDEEQYTTVYDVYLLLNALLNEPDLTNAMGLANYTLDYSKASGDSKQQWLDSDNLYITGAVSVPKDVTVLGGKMSVSSDQNYGALLVQNNYGDAFMAVVLKTDGQVNLYERLQQMLEKINS</sequence>
<dbReference type="InterPro" id="IPR018044">
    <property type="entry name" value="Peptidase_S11"/>
</dbReference>
<keyword evidence="5" id="KW-0573">Peptidoglycan synthesis</keyword>
<dbReference type="InterPro" id="IPR012338">
    <property type="entry name" value="Beta-lactam/transpept-like"/>
</dbReference>
<evidence type="ECO:0000256" key="4">
    <source>
        <dbReference type="ARBA" id="ARBA00022960"/>
    </source>
</evidence>
<dbReference type="Gene3D" id="3.40.710.10">
    <property type="entry name" value="DD-peptidase/beta-lactamase superfamily"/>
    <property type="match status" value="1"/>
</dbReference>
<evidence type="ECO:0000256" key="7">
    <source>
        <dbReference type="RuleBase" id="RU004016"/>
    </source>
</evidence>
<dbReference type="Pfam" id="PF00768">
    <property type="entry name" value="Peptidase_S11"/>
    <property type="match status" value="1"/>
</dbReference>